<dbReference type="InterPro" id="IPR057252">
    <property type="entry name" value="CoiA_C"/>
</dbReference>
<feature type="domain" description="Competence protein CoiA C-terminal" evidence="3">
    <location>
        <begin position="234"/>
        <end position="369"/>
    </location>
</feature>
<dbReference type="EMBL" id="CP007739">
    <property type="protein sequence ID" value="AIE59352.1"/>
    <property type="molecule type" value="Genomic_DNA"/>
</dbReference>
<dbReference type="InterPro" id="IPR010330">
    <property type="entry name" value="CoiA_nuc"/>
</dbReference>
<protein>
    <submittedName>
        <fullName evidence="4">Competence CoiA family protein</fullName>
    </submittedName>
</protein>
<evidence type="ECO:0000259" key="2">
    <source>
        <dbReference type="Pfam" id="PF25164"/>
    </source>
</evidence>
<organism evidence="4 5">
    <name type="scientific">Bacillus methanolicus (strain MGA3 / ATCC 53907)</name>
    <dbReference type="NCBI Taxonomy" id="796606"/>
    <lineage>
        <taxon>Bacteria</taxon>
        <taxon>Bacillati</taxon>
        <taxon>Bacillota</taxon>
        <taxon>Bacilli</taxon>
        <taxon>Bacillales</taxon>
        <taxon>Bacillaceae</taxon>
        <taxon>Bacillus</taxon>
    </lineage>
</organism>
<proteinExistence type="predicted"/>
<dbReference type="HOGENOM" id="CLU_057999_3_0_9"/>
<keyword evidence="5" id="KW-1185">Reference proteome</keyword>
<dbReference type="Pfam" id="PF25164">
    <property type="entry name" value="CoiA_N"/>
    <property type="match status" value="1"/>
</dbReference>
<dbReference type="eggNOG" id="COG4469">
    <property type="taxonomic scope" value="Bacteria"/>
</dbReference>
<evidence type="ECO:0000259" key="1">
    <source>
        <dbReference type="Pfam" id="PF06054"/>
    </source>
</evidence>
<dbReference type="AlphaFoldDB" id="I3E7R0"/>
<gene>
    <name evidence="4" type="ORF">BMMGA3_04560</name>
</gene>
<dbReference type="RefSeq" id="WP_004433615.1">
    <property type="nucleotide sequence ID" value="NZ_ADWW01000002.1"/>
</dbReference>
<evidence type="ECO:0000259" key="3">
    <source>
        <dbReference type="Pfam" id="PF25166"/>
    </source>
</evidence>
<dbReference type="STRING" id="796606.BMMGA3_04560"/>
<name>I3E7R0_BACMM</name>
<dbReference type="KEGG" id="bmet:BMMGA3_04560"/>
<reference evidence="4 5" key="1">
    <citation type="journal article" date="2015" name="BMC Genomics">
        <title>Transcriptome analysis of thermophilic methylotrophic Bacillus methanolicus MGA3 using RNA-sequencing provides detailed insights into its previously uncharted transcriptional landscape.</title>
        <authorList>
            <person name="Irla M."/>
            <person name="Neshat A."/>
            <person name="Brautaset T."/>
            <person name="Ruckert C."/>
            <person name="Kalinowski J."/>
            <person name="Wendisch V.F."/>
        </authorList>
    </citation>
    <scope>NUCLEOTIDE SEQUENCE [LARGE SCALE GENOMIC DNA]</scope>
    <source>
        <strain evidence="5">MGA3 / ATCC 53907</strain>
    </source>
</reference>
<dbReference type="Pfam" id="PF25166">
    <property type="entry name" value="CoiA_C"/>
    <property type="match status" value="1"/>
</dbReference>
<evidence type="ECO:0000313" key="5">
    <source>
        <dbReference type="Proteomes" id="UP000027602"/>
    </source>
</evidence>
<dbReference type="OrthoDB" id="3784230at2"/>
<accession>I3E7R0</accession>
<evidence type="ECO:0000313" key="4">
    <source>
        <dbReference type="EMBL" id="AIE59352.1"/>
    </source>
</evidence>
<dbReference type="Pfam" id="PF06054">
    <property type="entry name" value="CoiA_nuc"/>
    <property type="match status" value="1"/>
</dbReference>
<sequence length="398" mass="46922">MLTARRKNGELFSLGDFQNRELLRKHYKKEEFYCPVCRQKVILKIGSKKIAHFAHQKEQSCSWDHYERESDYHLAGKLKLYEWLKKEGAKPALEPFLPEIRQRPDILFLHDNKKYVIEFQCSVIPEEIIRKRTESYIVNGFIPIWIIGENQLNRKGKNSASISSFHYLFLRKMGRTTFIPFFCPNTCQFIFLHSIIPLSIRNAIVSMSLTPLASSSLNDLIYPRLKNNFSCIDWRKGIENFKRQLVRGSRAYSNPFLKEIYKHYLNISLFPPCIGLPVFHSPYIETSPIIWQGYIWIDIFKNCRSGDMITFDQVYSSFVSRVKRKHIKVRDFPLIEKGHPSFAVWEYLSLLSKTGVLTKTSQKSYRVSTMSMPENSFQKTNLEESFYQQYSKIIEQNL</sequence>
<dbReference type="InterPro" id="IPR021176">
    <property type="entry name" value="Competence-induced_CoiA"/>
</dbReference>
<feature type="domain" description="Competence protein CoiA-like N-terminal" evidence="2">
    <location>
        <begin position="18"/>
        <end position="63"/>
    </location>
</feature>
<dbReference type="InterPro" id="IPR057253">
    <property type="entry name" value="CoiA-like_N"/>
</dbReference>
<dbReference type="PIRSF" id="PIRSF007487">
    <property type="entry name" value="Competence-induced_CoiA_bac"/>
    <property type="match status" value="1"/>
</dbReference>
<feature type="domain" description="Competence protein CoiA nuclease-like" evidence="1">
    <location>
        <begin position="69"/>
        <end position="223"/>
    </location>
</feature>
<dbReference type="Proteomes" id="UP000027602">
    <property type="component" value="Chromosome"/>
</dbReference>